<dbReference type="EC" id="2.1.1.45" evidence="1"/>
<dbReference type="GO" id="GO:0004799">
    <property type="term" value="F:thymidylate synthase activity"/>
    <property type="evidence" value="ECO:0007669"/>
    <property type="project" value="UniProtKB-EC"/>
</dbReference>
<name>A0A2T0GWQ0_ACTMO</name>
<organism evidence="5 6">
    <name type="scientific">Actinopolyspora mortivallis</name>
    <dbReference type="NCBI Taxonomy" id="33906"/>
    <lineage>
        <taxon>Bacteria</taxon>
        <taxon>Bacillati</taxon>
        <taxon>Actinomycetota</taxon>
        <taxon>Actinomycetes</taxon>
        <taxon>Actinopolysporales</taxon>
        <taxon>Actinopolysporaceae</taxon>
        <taxon>Actinopolyspora</taxon>
    </lineage>
</organism>
<dbReference type="GO" id="GO:0032259">
    <property type="term" value="P:methylation"/>
    <property type="evidence" value="ECO:0007669"/>
    <property type="project" value="UniProtKB-KW"/>
</dbReference>
<comment type="caution">
    <text evidence="5">The sequence shown here is derived from an EMBL/GenBank/DDBJ whole genome shotgun (WGS) entry which is preliminary data.</text>
</comment>
<dbReference type="AlphaFoldDB" id="A0A2T0GWQ0"/>
<sequence>MTTTDPEFTRASESGYYADFHSAYVDRLRRVFLEPTFRNAPRGFASRERLAEQFVLRDPRQRVPFVPARRTNIVFNFAEALWYLSGRNDLEFIGYYAPGIRRYSMDGRSLTGTAYGARILGAGPGTSQWSTVTEQLRGDPDTKRAVLQIFGAEELWVADNIDVACTLGLQFLLRDGALHAVSYMRANDAYRGLVSDLFSFTFLQEFMATELGVRPGSYTHTVGSLHVYASDEDNVRAVLADPAGEVDPPFVLPAMPDRNNWEVLGEVLEIEEALRTNRHRLDSGLTNSGLPEYWAQVLGLFEVYRRLVHGEPVTVELLHALDPSYVRLLGWRWGDRVPAGEVFR</sequence>
<keyword evidence="2" id="KW-0489">Methyltransferase</keyword>
<keyword evidence="6" id="KW-1185">Reference proteome</keyword>
<accession>A0A2T0GWQ0</accession>
<evidence type="ECO:0000259" key="4">
    <source>
        <dbReference type="Pfam" id="PF00303"/>
    </source>
</evidence>
<dbReference type="InterPro" id="IPR000398">
    <property type="entry name" value="Thymidylate_synthase"/>
</dbReference>
<dbReference type="PRINTS" id="PR00108">
    <property type="entry name" value="THYMDSNTHASE"/>
</dbReference>
<dbReference type="CDD" id="cd00351">
    <property type="entry name" value="TS_Pyrimidine_HMase"/>
    <property type="match status" value="1"/>
</dbReference>
<evidence type="ECO:0000256" key="1">
    <source>
        <dbReference type="ARBA" id="ARBA00011947"/>
    </source>
</evidence>
<dbReference type="FunCoup" id="A0A2T0GWQ0">
    <property type="interactions" value="274"/>
</dbReference>
<dbReference type="STRING" id="1050202.GCA_000384035_01432"/>
<evidence type="ECO:0000313" key="5">
    <source>
        <dbReference type="EMBL" id="PRW63532.1"/>
    </source>
</evidence>
<proteinExistence type="predicted"/>
<dbReference type="SUPFAM" id="SSF55831">
    <property type="entry name" value="Thymidylate synthase/dCMP hydroxymethylase"/>
    <property type="match status" value="1"/>
</dbReference>
<evidence type="ECO:0000313" key="6">
    <source>
        <dbReference type="Proteomes" id="UP000239352"/>
    </source>
</evidence>
<dbReference type="PANTHER" id="PTHR11548:SF9">
    <property type="entry name" value="THYMIDYLATE SYNTHASE"/>
    <property type="match status" value="1"/>
</dbReference>
<keyword evidence="3" id="KW-0808">Transferase</keyword>
<evidence type="ECO:0000256" key="3">
    <source>
        <dbReference type="ARBA" id="ARBA00022679"/>
    </source>
</evidence>
<evidence type="ECO:0000256" key="2">
    <source>
        <dbReference type="ARBA" id="ARBA00022603"/>
    </source>
</evidence>
<dbReference type="InParanoid" id="A0A2T0GWQ0"/>
<dbReference type="GO" id="GO:0005829">
    <property type="term" value="C:cytosol"/>
    <property type="evidence" value="ECO:0007669"/>
    <property type="project" value="TreeGrafter"/>
</dbReference>
<dbReference type="EMBL" id="PVSR01000013">
    <property type="protein sequence ID" value="PRW63532.1"/>
    <property type="molecule type" value="Genomic_DNA"/>
</dbReference>
<gene>
    <name evidence="5" type="ORF">CEP50_10070</name>
</gene>
<dbReference type="PANTHER" id="PTHR11548">
    <property type="entry name" value="THYMIDYLATE SYNTHASE 1"/>
    <property type="match status" value="1"/>
</dbReference>
<dbReference type="InterPro" id="IPR036926">
    <property type="entry name" value="Thymidate_synth/dCMP_Mease_sf"/>
</dbReference>
<dbReference type="Gene3D" id="3.30.572.10">
    <property type="entry name" value="Thymidylate synthase/dCMP hydroxymethylase domain"/>
    <property type="match status" value="1"/>
</dbReference>
<dbReference type="GO" id="GO:0006231">
    <property type="term" value="P:dTMP biosynthetic process"/>
    <property type="evidence" value="ECO:0007669"/>
    <property type="project" value="InterPro"/>
</dbReference>
<feature type="domain" description="Thymidylate synthase/dCMP hydroxymethylase" evidence="4">
    <location>
        <begin position="23"/>
        <end position="240"/>
    </location>
</feature>
<dbReference type="Pfam" id="PF00303">
    <property type="entry name" value="Thymidylat_synt"/>
    <property type="match status" value="1"/>
</dbReference>
<protein>
    <recommendedName>
        <fullName evidence="1">thymidylate synthase</fullName>
        <ecNumber evidence="1">2.1.1.45</ecNumber>
    </recommendedName>
</protein>
<dbReference type="InterPro" id="IPR045097">
    <property type="entry name" value="Thymidate_synth/dCMP_Mease"/>
</dbReference>
<dbReference type="RefSeq" id="WP_106113682.1">
    <property type="nucleotide sequence ID" value="NZ_PVSR01000013.1"/>
</dbReference>
<reference evidence="5 6" key="1">
    <citation type="submission" date="2018-03" db="EMBL/GenBank/DDBJ databases">
        <title>Actinopolyspora mortivallis from Sahara, screening for active biomolecules.</title>
        <authorList>
            <person name="Selama O."/>
            <person name="Wellington E.M.H."/>
            <person name="Hacene H."/>
        </authorList>
    </citation>
    <scope>NUCLEOTIDE SEQUENCE [LARGE SCALE GENOMIC DNA]</scope>
    <source>
        <strain evidence="5 6">M5A</strain>
    </source>
</reference>
<dbReference type="InterPro" id="IPR023451">
    <property type="entry name" value="Thymidate_synth/dCMP_Mease_dom"/>
</dbReference>
<dbReference type="Proteomes" id="UP000239352">
    <property type="component" value="Unassembled WGS sequence"/>
</dbReference>